<protein>
    <recommendedName>
        <fullName evidence="2">DUF3034 domain-containing protein</fullName>
    </recommendedName>
</protein>
<name>A0A0F9Z436_9ZZZZ</name>
<sequence length="293" mass="31294">MSQSNMLSSLALTLLLSGALAVTLPVAASADEAQNKRFGKIKGTGGVSSISGAGGGGLTPWATLSSYAESGQLGGTVFASQAQVDDYQLDVVGGSFNVHDKLELSYARQDFLIKAADLQIRQDRIALRYKVAGDIIYDGLPQITVGVEHGELRDEAVALSVGADDTRGTDYTLSVARAWLNGIGHRTTLLNVNLRYGNSNQFGILGYGGDDEDRQVNMEVAGAMFISRSVAVGFEWRQKPDNLSALTENNASDLFLAYFPNKRLSFTTAWVDLGDIAGAPDQRGVYFSLQANL</sequence>
<reference evidence="1" key="1">
    <citation type="journal article" date="2015" name="Nature">
        <title>Complex archaea that bridge the gap between prokaryotes and eukaryotes.</title>
        <authorList>
            <person name="Spang A."/>
            <person name="Saw J.H."/>
            <person name="Jorgensen S.L."/>
            <person name="Zaremba-Niedzwiedzka K."/>
            <person name="Martijn J."/>
            <person name="Lind A.E."/>
            <person name="van Eijk R."/>
            <person name="Schleper C."/>
            <person name="Guy L."/>
            <person name="Ettema T.J."/>
        </authorList>
    </citation>
    <scope>NUCLEOTIDE SEQUENCE</scope>
</reference>
<dbReference type="EMBL" id="LAZR01000002">
    <property type="protein sequence ID" value="KKO11939.1"/>
    <property type="molecule type" value="Genomic_DNA"/>
</dbReference>
<evidence type="ECO:0008006" key="2">
    <source>
        <dbReference type="Google" id="ProtNLM"/>
    </source>
</evidence>
<organism evidence="1">
    <name type="scientific">marine sediment metagenome</name>
    <dbReference type="NCBI Taxonomy" id="412755"/>
    <lineage>
        <taxon>unclassified sequences</taxon>
        <taxon>metagenomes</taxon>
        <taxon>ecological metagenomes</taxon>
    </lineage>
</organism>
<gene>
    <name evidence="1" type="ORF">LCGC14_0014430</name>
</gene>
<dbReference type="InterPro" id="IPR021393">
    <property type="entry name" value="DUF3034"/>
</dbReference>
<dbReference type="Pfam" id="PF11231">
    <property type="entry name" value="DUF3034"/>
    <property type="match status" value="1"/>
</dbReference>
<comment type="caution">
    <text evidence="1">The sequence shown here is derived from an EMBL/GenBank/DDBJ whole genome shotgun (WGS) entry which is preliminary data.</text>
</comment>
<proteinExistence type="predicted"/>
<accession>A0A0F9Z436</accession>
<dbReference type="AlphaFoldDB" id="A0A0F9Z436"/>
<evidence type="ECO:0000313" key="1">
    <source>
        <dbReference type="EMBL" id="KKO11939.1"/>
    </source>
</evidence>